<gene>
    <name evidence="8" type="ORF">ACH5RR_015981</name>
</gene>
<protein>
    <recommendedName>
        <fullName evidence="7">Reverse transcriptase RNase H-like domain-containing protein</fullName>
    </recommendedName>
</protein>
<evidence type="ECO:0000256" key="2">
    <source>
        <dbReference type="ARBA" id="ARBA00022695"/>
    </source>
</evidence>
<dbReference type="GO" id="GO:0003964">
    <property type="term" value="F:RNA-directed DNA polymerase activity"/>
    <property type="evidence" value="ECO:0007669"/>
    <property type="project" value="UniProtKB-KW"/>
</dbReference>
<dbReference type="GO" id="GO:0016787">
    <property type="term" value="F:hydrolase activity"/>
    <property type="evidence" value="ECO:0007669"/>
    <property type="project" value="UniProtKB-KW"/>
</dbReference>
<evidence type="ECO:0000256" key="4">
    <source>
        <dbReference type="ARBA" id="ARBA00022759"/>
    </source>
</evidence>
<dbReference type="PANTHER" id="PTHR34072">
    <property type="entry name" value="ENZYMATIC POLYPROTEIN-RELATED"/>
    <property type="match status" value="1"/>
</dbReference>
<accession>A0ABD2ZXC3</accession>
<evidence type="ECO:0000313" key="9">
    <source>
        <dbReference type="Proteomes" id="UP001630127"/>
    </source>
</evidence>
<dbReference type="GO" id="GO:0004519">
    <property type="term" value="F:endonuclease activity"/>
    <property type="evidence" value="ECO:0007669"/>
    <property type="project" value="UniProtKB-KW"/>
</dbReference>
<proteinExistence type="predicted"/>
<keyword evidence="3" id="KW-0540">Nuclease</keyword>
<evidence type="ECO:0000313" key="8">
    <source>
        <dbReference type="EMBL" id="KAL3523147.1"/>
    </source>
</evidence>
<keyword evidence="2" id="KW-0548">Nucleotidyltransferase</keyword>
<keyword evidence="9" id="KW-1185">Reference proteome</keyword>
<name>A0ABD2ZXC3_9GENT</name>
<dbReference type="SUPFAM" id="SSF56672">
    <property type="entry name" value="DNA/RNA polymerases"/>
    <property type="match status" value="1"/>
</dbReference>
<feature type="domain" description="Reverse transcriptase RNase H-like" evidence="7">
    <location>
        <begin position="11"/>
        <end position="110"/>
    </location>
</feature>
<evidence type="ECO:0000256" key="1">
    <source>
        <dbReference type="ARBA" id="ARBA00022679"/>
    </source>
</evidence>
<dbReference type="InterPro" id="IPR043502">
    <property type="entry name" value="DNA/RNA_pol_sf"/>
</dbReference>
<reference evidence="8 9" key="1">
    <citation type="submission" date="2024-11" db="EMBL/GenBank/DDBJ databases">
        <title>A near-complete genome assembly of Cinchona calisaya.</title>
        <authorList>
            <person name="Lian D.C."/>
            <person name="Zhao X.W."/>
            <person name="Wei L."/>
        </authorList>
    </citation>
    <scope>NUCLEOTIDE SEQUENCE [LARGE SCALE GENOMIC DNA]</scope>
    <source>
        <tissue evidence="8">Nenye</tissue>
    </source>
</reference>
<dbReference type="Proteomes" id="UP001630127">
    <property type="component" value="Unassembled WGS sequence"/>
</dbReference>
<keyword evidence="1" id="KW-0808">Transferase</keyword>
<dbReference type="PANTHER" id="PTHR34072:SF55">
    <property type="entry name" value="DNA_RNA POLYMERASES SUPERFAMILY PROTEIN"/>
    <property type="match status" value="1"/>
</dbReference>
<evidence type="ECO:0000256" key="5">
    <source>
        <dbReference type="ARBA" id="ARBA00022801"/>
    </source>
</evidence>
<sequence>MTSPLVLVFPDFTQEFVIETNAFGGGIGAILMQQGRPLAYFNKDLFGKYRGLLVYEKEMLAIVVAMQKWRVYILEASLIAILAVTTELLHEIQNSRTQDDRLQKVIQQLASSSTPTLKHYTWNQQLRRMNKEAININLGEDGDSYGIELD</sequence>
<keyword evidence="4" id="KW-0255">Endonuclease</keyword>
<keyword evidence="6" id="KW-0695">RNA-directed DNA polymerase</keyword>
<dbReference type="EMBL" id="JBJUIK010000007">
    <property type="protein sequence ID" value="KAL3523147.1"/>
    <property type="molecule type" value="Genomic_DNA"/>
</dbReference>
<dbReference type="Pfam" id="PF17917">
    <property type="entry name" value="RT_RNaseH"/>
    <property type="match status" value="1"/>
</dbReference>
<dbReference type="AlphaFoldDB" id="A0ABD2ZXC3"/>
<evidence type="ECO:0000256" key="6">
    <source>
        <dbReference type="ARBA" id="ARBA00022918"/>
    </source>
</evidence>
<evidence type="ECO:0000256" key="3">
    <source>
        <dbReference type="ARBA" id="ARBA00022722"/>
    </source>
</evidence>
<keyword evidence="5" id="KW-0378">Hydrolase</keyword>
<comment type="caution">
    <text evidence="8">The sequence shown here is derived from an EMBL/GenBank/DDBJ whole genome shotgun (WGS) entry which is preliminary data.</text>
</comment>
<dbReference type="InterPro" id="IPR041373">
    <property type="entry name" value="RT_RNaseH"/>
</dbReference>
<evidence type="ECO:0000259" key="7">
    <source>
        <dbReference type="Pfam" id="PF17917"/>
    </source>
</evidence>
<organism evidence="8 9">
    <name type="scientific">Cinchona calisaya</name>
    <dbReference type="NCBI Taxonomy" id="153742"/>
    <lineage>
        <taxon>Eukaryota</taxon>
        <taxon>Viridiplantae</taxon>
        <taxon>Streptophyta</taxon>
        <taxon>Embryophyta</taxon>
        <taxon>Tracheophyta</taxon>
        <taxon>Spermatophyta</taxon>
        <taxon>Magnoliopsida</taxon>
        <taxon>eudicotyledons</taxon>
        <taxon>Gunneridae</taxon>
        <taxon>Pentapetalae</taxon>
        <taxon>asterids</taxon>
        <taxon>lamiids</taxon>
        <taxon>Gentianales</taxon>
        <taxon>Rubiaceae</taxon>
        <taxon>Cinchonoideae</taxon>
        <taxon>Cinchoneae</taxon>
        <taxon>Cinchona</taxon>
    </lineage>
</organism>